<protein>
    <submittedName>
        <fullName evidence="2">Uncharacterized protein</fullName>
    </submittedName>
</protein>
<evidence type="ECO:0000313" key="2">
    <source>
        <dbReference type="EMBL" id="GAI66599.1"/>
    </source>
</evidence>
<dbReference type="AlphaFoldDB" id="X1SFQ1"/>
<gene>
    <name evidence="2" type="ORF">S06H3_65228</name>
</gene>
<feature type="non-terminal residue" evidence="2">
    <location>
        <position position="60"/>
    </location>
</feature>
<comment type="caution">
    <text evidence="2">The sequence shown here is derived from an EMBL/GenBank/DDBJ whole genome shotgun (WGS) entry which is preliminary data.</text>
</comment>
<evidence type="ECO:0000256" key="1">
    <source>
        <dbReference type="SAM" id="Phobius"/>
    </source>
</evidence>
<proteinExistence type="predicted"/>
<keyword evidence="1" id="KW-0472">Membrane</keyword>
<organism evidence="2">
    <name type="scientific">marine sediment metagenome</name>
    <dbReference type="NCBI Taxonomy" id="412755"/>
    <lineage>
        <taxon>unclassified sequences</taxon>
        <taxon>metagenomes</taxon>
        <taxon>ecological metagenomes</taxon>
    </lineage>
</organism>
<name>X1SFQ1_9ZZZZ</name>
<accession>X1SFQ1</accession>
<reference evidence="2" key="1">
    <citation type="journal article" date="2014" name="Front. Microbiol.">
        <title>High frequency of phylogenetically diverse reductive dehalogenase-homologous genes in deep subseafloor sedimentary metagenomes.</title>
        <authorList>
            <person name="Kawai M."/>
            <person name="Futagami T."/>
            <person name="Toyoda A."/>
            <person name="Takaki Y."/>
            <person name="Nishi S."/>
            <person name="Hori S."/>
            <person name="Arai W."/>
            <person name="Tsubouchi T."/>
            <person name="Morono Y."/>
            <person name="Uchiyama I."/>
            <person name="Ito T."/>
            <person name="Fujiyama A."/>
            <person name="Inagaki F."/>
            <person name="Takami H."/>
        </authorList>
    </citation>
    <scope>NUCLEOTIDE SEQUENCE</scope>
    <source>
        <strain evidence="2">Expedition CK06-06</strain>
    </source>
</reference>
<feature type="transmembrane region" description="Helical" evidence="1">
    <location>
        <begin position="23"/>
        <end position="44"/>
    </location>
</feature>
<keyword evidence="1" id="KW-1133">Transmembrane helix</keyword>
<sequence>MTTIIQDWAKQNVTCGDRAFAKIVVYFPIGVLLLGMSSYSGVLIGKKMNYAPYEYKIMGQ</sequence>
<keyword evidence="1" id="KW-0812">Transmembrane</keyword>
<dbReference type="EMBL" id="BARV01043837">
    <property type="protein sequence ID" value="GAI66599.1"/>
    <property type="molecule type" value="Genomic_DNA"/>
</dbReference>